<protein>
    <submittedName>
        <fullName evidence="5">Acyl--CoA ligase</fullName>
    </submittedName>
</protein>
<gene>
    <name evidence="5" type="ORF">OG563_40655</name>
</gene>
<dbReference type="GO" id="GO:0016874">
    <property type="term" value="F:ligase activity"/>
    <property type="evidence" value="ECO:0007669"/>
    <property type="project" value="UniProtKB-KW"/>
</dbReference>
<dbReference type="PANTHER" id="PTHR43201">
    <property type="entry name" value="ACYL-COA SYNTHETASE"/>
    <property type="match status" value="1"/>
</dbReference>
<evidence type="ECO:0000313" key="6">
    <source>
        <dbReference type="Proteomes" id="UP001432062"/>
    </source>
</evidence>
<keyword evidence="6" id="KW-1185">Reference proteome</keyword>
<dbReference type="InterPro" id="IPR025110">
    <property type="entry name" value="AMP-bd_C"/>
</dbReference>
<evidence type="ECO:0000256" key="2">
    <source>
        <dbReference type="ARBA" id="ARBA00022598"/>
    </source>
</evidence>
<dbReference type="EMBL" id="CP109441">
    <property type="protein sequence ID" value="WUV45355.1"/>
    <property type="molecule type" value="Genomic_DNA"/>
</dbReference>
<evidence type="ECO:0000259" key="4">
    <source>
        <dbReference type="Pfam" id="PF13193"/>
    </source>
</evidence>
<reference evidence="5" key="1">
    <citation type="submission" date="2022-10" db="EMBL/GenBank/DDBJ databases">
        <title>The complete genomes of actinobacterial strains from the NBC collection.</title>
        <authorList>
            <person name="Joergensen T.S."/>
            <person name="Alvarez Arevalo M."/>
            <person name="Sterndorff E.B."/>
            <person name="Faurdal D."/>
            <person name="Vuksanovic O."/>
            <person name="Mourched A.-S."/>
            <person name="Charusanti P."/>
            <person name="Shaw S."/>
            <person name="Blin K."/>
            <person name="Weber T."/>
        </authorList>
    </citation>
    <scope>NUCLEOTIDE SEQUENCE</scope>
    <source>
        <strain evidence="5">NBC_01482</strain>
    </source>
</reference>
<feature type="domain" description="AMP-binding enzyme C-terminal" evidence="4">
    <location>
        <begin position="405"/>
        <end position="480"/>
    </location>
</feature>
<dbReference type="Gene3D" id="3.30.300.30">
    <property type="match status" value="1"/>
</dbReference>
<dbReference type="PANTHER" id="PTHR43201:SF5">
    <property type="entry name" value="MEDIUM-CHAIN ACYL-COA LIGASE ACSF2, MITOCHONDRIAL"/>
    <property type="match status" value="1"/>
</dbReference>
<accession>A0ABZ1YST9</accession>
<feature type="domain" description="AMP-dependent synthetase/ligase" evidence="3">
    <location>
        <begin position="10"/>
        <end position="353"/>
    </location>
</feature>
<keyword evidence="2 5" id="KW-0436">Ligase</keyword>
<dbReference type="Gene3D" id="3.40.50.12780">
    <property type="entry name" value="N-terminal domain of ligase-like"/>
    <property type="match status" value="1"/>
</dbReference>
<organism evidence="5 6">
    <name type="scientific">Nocardia vinacea</name>
    <dbReference type="NCBI Taxonomy" id="96468"/>
    <lineage>
        <taxon>Bacteria</taxon>
        <taxon>Bacillati</taxon>
        <taxon>Actinomycetota</taxon>
        <taxon>Actinomycetes</taxon>
        <taxon>Mycobacteriales</taxon>
        <taxon>Nocardiaceae</taxon>
        <taxon>Nocardia</taxon>
    </lineage>
</organism>
<comment type="similarity">
    <text evidence="1">Belongs to the ATP-dependent AMP-binding enzyme family.</text>
</comment>
<dbReference type="Pfam" id="PF00501">
    <property type="entry name" value="AMP-binding"/>
    <property type="match status" value="1"/>
</dbReference>
<name>A0ABZ1YST9_9NOCA</name>
<dbReference type="InterPro" id="IPR045851">
    <property type="entry name" value="AMP-bd_C_sf"/>
</dbReference>
<dbReference type="InterPro" id="IPR000873">
    <property type="entry name" value="AMP-dep_synth/lig_dom"/>
</dbReference>
<dbReference type="RefSeq" id="WP_329408654.1">
    <property type="nucleotide sequence ID" value="NZ_CP109441.1"/>
</dbReference>
<proteinExistence type="inferred from homology"/>
<dbReference type="CDD" id="cd04433">
    <property type="entry name" value="AFD_class_I"/>
    <property type="match status" value="1"/>
</dbReference>
<dbReference type="Pfam" id="PF13193">
    <property type="entry name" value="AMP-binding_C"/>
    <property type="match status" value="1"/>
</dbReference>
<dbReference type="SUPFAM" id="SSF56801">
    <property type="entry name" value="Acetyl-CoA synthetase-like"/>
    <property type="match status" value="1"/>
</dbReference>
<dbReference type="Proteomes" id="UP001432062">
    <property type="component" value="Chromosome"/>
</dbReference>
<evidence type="ECO:0000259" key="3">
    <source>
        <dbReference type="Pfam" id="PF00501"/>
    </source>
</evidence>
<dbReference type="InterPro" id="IPR042099">
    <property type="entry name" value="ANL_N_sf"/>
</dbReference>
<evidence type="ECO:0000313" key="5">
    <source>
        <dbReference type="EMBL" id="WUV45355.1"/>
    </source>
</evidence>
<evidence type="ECO:0000256" key="1">
    <source>
        <dbReference type="ARBA" id="ARBA00006432"/>
    </source>
</evidence>
<sequence>MKTLAQEMIERAQRAPEQIAVVDEFGRHTLGKIVAAARALAERIESIDPTPPTALIQADNTWHTVAAAVAVGLRGGVVAVFGAHATESEFALAVEDIAPDLVVAAPDALRRWGVREDRFPIRATAFDARVLRSRTGPFDSVDRWHAGTAIAMTSGSTGRPKCVVQSEEAIRYACQCTIDTVRLGPNEAVGAFVPLSSVAAFCFGMYLPAYLGGTMVSIGKWEPAAALAAMAEHHVAWTMLVPTMALQLSVADGSEGMLSALRAMTVGGGPMNERALHAAEEKLGTTFLRVFGMSECLGHTTPQLDDPPAIRLGRDGRPFHGTVVRAVDPTGNVVAAGEIGDAQVQGPSLFVGYARGGVAIPPTLTADGFLPTGDLVEVAIDGSIRVTGRQKQIIIRGGRNIDINELESAIADVAGIVQVCVVPVPDAMLGERAAALVVTDGEPLTLATVTDQLAAADFPKSKWPEYLFTVQDLPQNTVGKLSRPEAVRLATQLATAVDPSSPQFR</sequence>